<accession>A0A7Y6M904</accession>
<evidence type="ECO:0000313" key="1">
    <source>
        <dbReference type="EMBL" id="NUW37939.1"/>
    </source>
</evidence>
<name>A0A7Y6M904_9ACTN</name>
<dbReference type="Proteomes" id="UP000586042">
    <property type="component" value="Unassembled WGS sequence"/>
</dbReference>
<evidence type="ECO:0000313" key="2">
    <source>
        <dbReference type="Proteomes" id="UP000586042"/>
    </source>
</evidence>
<gene>
    <name evidence="1" type="ORF">HTZ77_42065</name>
</gene>
<reference evidence="1 2" key="1">
    <citation type="submission" date="2020-06" db="EMBL/GenBank/DDBJ databases">
        <title>Nonomuraea sp. SMC257, a novel actinomycete isolated from soil.</title>
        <authorList>
            <person name="Chanama M."/>
        </authorList>
    </citation>
    <scope>NUCLEOTIDE SEQUENCE [LARGE SCALE GENOMIC DNA]</scope>
    <source>
        <strain evidence="1 2">SMC257</strain>
    </source>
</reference>
<dbReference type="EMBL" id="JABWGN010000024">
    <property type="protein sequence ID" value="NUW37939.1"/>
    <property type="molecule type" value="Genomic_DNA"/>
</dbReference>
<proteinExistence type="predicted"/>
<protein>
    <submittedName>
        <fullName evidence="1">EXLDI protein</fullName>
    </submittedName>
</protein>
<dbReference type="InterPro" id="IPR027580">
    <property type="entry name" value="EXLDI"/>
</dbReference>
<sequence>MPSKTIYLSVEDVAFIEAHRDEIEGSLSSALMEGLRMVIEKRKLEATGFEEIRLDTGQPGARRLKIFSGRLVARSDTTEHDGTAQVSRRIYTTPKGSWVYFERSSVNWNYWSTGGGQASGADWSGDIDPFDPAEVESRRVFEVRPSLAELDGIAPAELIAQARVEADTGTSHVERLDI</sequence>
<comment type="caution">
    <text evidence="1">The sequence shown here is derived from an EMBL/GenBank/DDBJ whole genome shotgun (WGS) entry which is preliminary data.</text>
</comment>
<dbReference type="AlphaFoldDB" id="A0A7Y6M904"/>
<dbReference type="NCBIfam" id="TIGR04342">
    <property type="entry name" value="EXLDI"/>
    <property type="match status" value="1"/>
</dbReference>
<organism evidence="1 2">
    <name type="scientific">Nonomuraea montanisoli</name>
    <dbReference type="NCBI Taxonomy" id="2741721"/>
    <lineage>
        <taxon>Bacteria</taxon>
        <taxon>Bacillati</taxon>
        <taxon>Actinomycetota</taxon>
        <taxon>Actinomycetes</taxon>
        <taxon>Streptosporangiales</taxon>
        <taxon>Streptosporangiaceae</taxon>
        <taxon>Nonomuraea</taxon>
    </lineage>
</organism>
<keyword evidence="2" id="KW-1185">Reference proteome</keyword>
<dbReference type="RefSeq" id="WP_175595379.1">
    <property type="nucleotide sequence ID" value="NZ_JABWGN010000024.1"/>
</dbReference>